<feature type="transmembrane region" description="Helical" evidence="1">
    <location>
        <begin position="16"/>
        <end position="37"/>
    </location>
</feature>
<dbReference type="EMBL" id="LCOJ01000006">
    <property type="protein sequence ID" value="KKU75673.1"/>
    <property type="molecule type" value="Genomic_DNA"/>
</dbReference>
<keyword evidence="1" id="KW-1133">Transmembrane helix</keyword>
<dbReference type="AlphaFoldDB" id="A0A0G1VC13"/>
<organism evidence="2 3">
    <name type="scientific">Candidatus Nomurabacteria bacterium GW2011_GWB1_47_6</name>
    <dbReference type="NCBI Taxonomy" id="1618749"/>
    <lineage>
        <taxon>Bacteria</taxon>
        <taxon>Candidatus Nomuraibacteriota</taxon>
    </lineage>
</organism>
<reference evidence="2" key="1">
    <citation type="journal article" date="2015" name="Nature">
        <title>rRNA introns, odd ribosomes, and small enigmatic genomes across a large radiation of phyla.</title>
        <authorList>
            <person name="Brown C.T."/>
            <person name="Hug L.A."/>
            <person name="Thomas B.C."/>
            <person name="Sharon I."/>
            <person name="Castelle C.J."/>
            <person name="Singh A."/>
            <person name="Wilkins M.J."/>
            <person name="Williams K.H."/>
            <person name="Banfield J.F."/>
        </authorList>
    </citation>
    <scope>NUCLEOTIDE SEQUENCE [LARGE SCALE GENOMIC DNA]</scope>
</reference>
<protein>
    <submittedName>
        <fullName evidence="2">Uncharacterized protein</fullName>
    </submittedName>
</protein>
<name>A0A0G1VC13_9BACT</name>
<comment type="caution">
    <text evidence="2">The sequence shown here is derived from an EMBL/GenBank/DDBJ whole genome shotgun (WGS) entry which is preliminary data.</text>
</comment>
<evidence type="ECO:0000256" key="1">
    <source>
        <dbReference type="SAM" id="Phobius"/>
    </source>
</evidence>
<gene>
    <name evidence="2" type="ORF">UY01_C0006G0002</name>
</gene>
<sequence>MKNKFFDMNARGDVPITILVVGVFAICSLALFSFYLSGTSGDKIFLKVSIVEKTNSLADEIRFYKNPEINGDPEKIMEIFKNKNSEENLVYSAKHGNGLYEINATYFENEQKWFGFDFGERKPMFSVLYRFAQ</sequence>
<dbReference type="Proteomes" id="UP000034879">
    <property type="component" value="Unassembled WGS sequence"/>
</dbReference>
<proteinExistence type="predicted"/>
<keyword evidence="1" id="KW-0812">Transmembrane</keyword>
<evidence type="ECO:0000313" key="2">
    <source>
        <dbReference type="EMBL" id="KKU75673.1"/>
    </source>
</evidence>
<keyword evidence="1" id="KW-0472">Membrane</keyword>
<accession>A0A0G1VC13</accession>
<evidence type="ECO:0000313" key="3">
    <source>
        <dbReference type="Proteomes" id="UP000034879"/>
    </source>
</evidence>